<proteinExistence type="predicted"/>
<name>A0A8J3LAQ7_9ACTN</name>
<protein>
    <submittedName>
        <fullName evidence="2">Uncharacterized protein</fullName>
    </submittedName>
</protein>
<evidence type="ECO:0000256" key="1">
    <source>
        <dbReference type="SAM" id="MobiDB-lite"/>
    </source>
</evidence>
<accession>A0A8J3LAQ7</accession>
<evidence type="ECO:0000313" key="3">
    <source>
        <dbReference type="Proteomes" id="UP000630887"/>
    </source>
</evidence>
<sequence>MGRNGTLRAVVTTTVSIIDRSSFSVFSKITCTLRAVGPHRPQAGPPIPVALRVPPGARSRKDERER</sequence>
<dbReference type="AlphaFoldDB" id="A0A8J3LAQ7"/>
<comment type="caution">
    <text evidence="2">The sequence shown here is derived from an EMBL/GenBank/DDBJ whole genome shotgun (WGS) entry which is preliminary data.</text>
</comment>
<evidence type="ECO:0000313" key="2">
    <source>
        <dbReference type="EMBL" id="GIG11601.1"/>
    </source>
</evidence>
<gene>
    <name evidence="2" type="ORF">Cco03nite_83010</name>
</gene>
<reference evidence="2 3" key="1">
    <citation type="submission" date="2021-01" db="EMBL/GenBank/DDBJ databases">
        <title>Whole genome shotgun sequence of Catellatospora coxensis NBRC 107359.</title>
        <authorList>
            <person name="Komaki H."/>
            <person name="Tamura T."/>
        </authorList>
    </citation>
    <scope>NUCLEOTIDE SEQUENCE [LARGE SCALE GENOMIC DNA]</scope>
    <source>
        <strain evidence="2 3">NBRC 107359</strain>
    </source>
</reference>
<feature type="region of interest" description="Disordered" evidence="1">
    <location>
        <begin position="37"/>
        <end position="66"/>
    </location>
</feature>
<dbReference type="Proteomes" id="UP000630887">
    <property type="component" value="Unassembled WGS sequence"/>
</dbReference>
<keyword evidence="3" id="KW-1185">Reference proteome</keyword>
<dbReference type="EMBL" id="BONI01000159">
    <property type="protein sequence ID" value="GIG11601.1"/>
    <property type="molecule type" value="Genomic_DNA"/>
</dbReference>
<organism evidence="2 3">
    <name type="scientific">Catellatospora coxensis</name>
    <dbReference type="NCBI Taxonomy" id="310354"/>
    <lineage>
        <taxon>Bacteria</taxon>
        <taxon>Bacillati</taxon>
        <taxon>Actinomycetota</taxon>
        <taxon>Actinomycetes</taxon>
        <taxon>Micromonosporales</taxon>
        <taxon>Micromonosporaceae</taxon>
        <taxon>Catellatospora</taxon>
    </lineage>
</organism>